<gene>
    <name evidence="1" type="ORF">JT362_29070</name>
</gene>
<comment type="caution">
    <text evidence="1">The sequence shown here is derived from an EMBL/GenBank/DDBJ whole genome shotgun (WGS) entry which is preliminary data.</text>
</comment>
<evidence type="ECO:0000313" key="2">
    <source>
        <dbReference type="Proteomes" id="UP001156441"/>
    </source>
</evidence>
<organism evidence="1 2">
    <name type="scientific">Actinophytocola gossypii</name>
    <dbReference type="NCBI Taxonomy" id="2812003"/>
    <lineage>
        <taxon>Bacteria</taxon>
        <taxon>Bacillati</taxon>
        <taxon>Actinomycetota</taxon>
        <taxon>Actinomycetes</taxon>
        <taxon>Pseudonocardiales</taxon>
        <taxon>Pseudonocardiaceae</taxon>
    </lineage>
</organism>
<proteinExistence type="predicted"/>
<dbReference type="EMBL" id="JAFFZE010000023">
    <property type="protein sequence ID" value="MCT2587184.1"/>
    <property type="molecule type" value="Genomic_DNA"/>
</dbReference>
<sequence>MPAPSDAKRHLRIGGSLPDAVTRSHLADGRVVGWYGPPGAVIDAELADQRVPPALAARYGASPEEFWPRWTRTECAAKLADVPITLWLAEHGLDPGPLDVVTTVIDEVVVSVAFPGT</sequence>
<name>A0ABT2JIW8_9PSEU</name>
<accession>A0ABT2JIW8</accession>
<dbReference type="Proteomes" id="UP001156441">
    <property type="component" value="Unassembled WGS sequence"/>
</dbReference>
<protein>
    <submittedName>
        <fullName evidence="1">Uncharacterized protein</fullName>
    </submittedName>
</protein>
<dbReference type="RefSeq" id="WP_260195069.1">
    <property type="nucleotide sequence ID" value="NZ_JAFFZE010000023.1"/>
</dbReference>
<keyword evidence="2" id="KW-1185">Reference proteome</keyword>
<evidence type="ECO:0000313" key="1">
    <source>
        <dbReference type="EMBL" id="MCT2587184.1"/>
    </source>
</evidence>
<reference evidence="1 2" key="1">
    <citation type="submission" date="2021-02" db="EMBL/GenBank/DDBJ databases">
        <title>Actinophytocola xerophila sp. nov., isolated from soil of cotton cropping field.</title>
        <authorList>
            <person name="Huang R."/>
            <person name="Chen X."/>
            <person name="Ge X."/>
            <person name="Liu W."/>
        </authorList>
    </citation>
    <scope>NUCLEOTIDE SEQUENCE [LARGE SCALE GENOMIC DNA]</scope>
    <source>
        <strain evidence="1 2">S1-96</strain>
    </source>
</reference>